<sequence>MSIPASNENKNTIYLITGANRGIGRCLTDLILSRPNTTVVALVRDLEHETTKSLVDTHAHAHESLNKLIVIPYDASVPGSADEAISTLQSPSHKITHVDVVIANAGMLTKRGPAIDTPAEDILSSVRVNAIAPLDLFRALFSSSSLMSPKPTKFIAISSAIGSTQLIPQHAHSSTLAYGLSKAALNHAMRKLSVEYPETIVEVLTPGPVMTDLMRENKDQLEAMLKVNPKLMERFTPIEQACKGLLGLIDSASKETSGGFRDWSGEVIPF</sequence>
<gene>
    <name evidence="1" type="ORF">H2204_003127</name>
</gene>
<name>A0AA38YA03_9EURO</name>
<comment type="caution">
    <text evidence="1">The sequence shown here is derived from an EMBL/GenBank/DDBJ whole genome shotgun (WGS) entry which is preliminary data.</text>
</comment>
<dbReference type="PANTHER" id="PTHR45458">
    <property type="entry name" value="SHORT-CHAIN DEHYDROGENASE/REDUCTASE SDR"/>
    <property type="match status" value="1"/>
</dbReference>
<dbReference type="PRINTS" id="PR00081">
    <property type="entry name" value="GDHRDH"/>
</dbReference>
<dbReference type="Proteomes" id="UP001172681">
    <property type="component" value="Unassembled WGS sequence"/>
</dbReference>
<evidence type="ECO:0000313" key="2">
    <source>
        <dbReference type="Proteomes" id="UP001172681"/>
    </source>
</evidence>
<protein>
    <submittedName>
        <fullName evidence="1">Uncharacterized protein</fullName>
    </submittedName>
</protein>
<proteinExistence type="predicted"/>
<accession>A0AA38YA03</accession>
<dbReference type="Gene3D" id="3.40.50.720">
    <property type="entry name" value="NAD(P)-binding Rossmann-like Domain"/>
    <property type="match status" value="1"/>
</dbReference>
<reference evidence="1" key="1">
    <citation type="submission" date="2022-10" db="EMBL/GenBank/DDBJ databases">
        <title>Culturing micro-colonial fungi from biological soil crusts in the Mojave desert and describing Neophaeococcomyces mojavensis, and introducing the new genera and species Taxawa tesnikishii.</title>
        <authorList>
            <person name="Kurbessoian T."/>
            <person name="Stajich J.E."/>
        </authorList>
    </citation>
    <scope>NUCLEOTIDE SEQUENCE</scope>
    <source>
        <strain evidence="1">TK_35</strain>
    </source>
</reference>
<organism evidence="1 2">
    <name type="scientific">Knufia peltigerae</name>
    <dbReference type="NCBI Taxonomy" id="1002370"/>
    <lineage>
        <taxon>Eukaryota</taxon>
        <taxon>Fungi</taxon>
        <taxon>Dikarya</taxon>
        <taxon>Ascomycota</taxon>
        <taxon>Pezizomycotina</taxon>
        <taxon>Eurotiomycetes</taxon>
        <taxon>Chaetothyriomycetidae</taxon>
        <taxon>Chaetothyriales</taxon>
        <taxon>Trichomeriaceae</taxon>
        <taxon>Knufia</taxon>
    </lineage>
</organism>
<dbReference type="InterPro" id="IPR052184">
    <property type="entry name" value="SDR_enzymes"/>
</dbReference>
<dbReference type="GO" id="GO:0016616">
    <property type="term" value="F:oxidoreductase activity, acting on the CH-OH group of donors, NAD or NADP as acceptor"/>
    <property type="evidence" value="ECO:0007669"/>
    <property type="project" value="TreeGrafter"/>
</dbReference>
<dbReference type="PANTHER" id="PTHR45458:SF1">
    <property type="entry name" value="SHORT CHAIN DEHYDROGENASE"/>
    <property type="match status" value="1"/>
</dbReference>
<evidence type="ECO:0000313" key="1">
    <source>
        <dbReference type="EMBL" id="KAJ9640838.1"/>
    </source>
</evidence>
<dbReference type="SUPFAM" id="SSF51735">
    <property type="entry name" value="NAD(P)-binding Rossmann-fold domains"/>
    <property type="match status" value="1"/>
</dbReference>
<dbReference type="InterPro" id="IPR036291">
    <property type="entry name" value="NAD(P)-bd_dom_sf"/>
</dbReference>
<dbReference type="InterPro" id="IPR002347">
    <property type="entry name" value="SDR_fam"/>
</dbReference>
<keyword evidence="2" id="KW-1185">Reference proteome</keyword>
<dbReference type="Pfam" id="PF00106">
    <property type="entry name" value="adh_short"/>
    <property type="match status" value="1"/>
</dbReference>
<dbReference type="EMBL" id="JAPDRN010000013">
    <property type="protein sequence ID" value="KAJ9640838.1"/>
    <property type="molecule type" value="Genomic_DNA"/>
</dbReference>
<dbReference type="AlphaFoldDB" id="A0AA38YA03"/>